<evidence type="ECO:0000259" key="1">
    <source>
        <dbReference type="PROSITE" id="PS51184"/>
    </source>
</evidence>
<dbReference type="Pfam" id="PF13621">
    <property type="entry name" value="Cupin_8"/>
    <property type="match status" value="1"/>
</dbReference>
<reference evidence="2 3" key="1">
    <citation type="submission" date="2016-11" db="EMBL/GenBank/DDBJ databases">
        <authorList>
            <person name="Jaros S."/>
            <person name="Januszkiewicz K."/>
            <person name="Wedrychowicz H."/>
        </authorList>
    </citation>
    <scope>NUCLEOTIDE SEQUENCE [LARGE SCALE GENOMIC DNA]</scope>
    <source>
        <strain evidence="2 3">DSM 19436</strain>
    </source>
</reference>
<sequence length="327" mass="37079">MTAFVATRAETQNGSGEARLIALDPGKMARSFPAEPFAYRHFLAAHPLLQLDALAQLAAGMPRDRLEYNSGRLKVDQKPEETPGVDLEPTEIVRQIETAGAWMVLKNVETIPEYGRVVEAVLDEAARASGHRDRRSAGMTEPMGFIFVSSAHAVTPFHLDYEENLFVQLHGDKAMHVFDNRDRSIIDEEGLETFPGKHRNHRFRDHYASREQVFAFKAGDGMFLPYTWPHWVETGDDWSISMAITWKTPEGRRLNKLYFANAVLRRLGIPQAPPGQRRWLDGVKVALYDIARLPLEPLRRGEAMRRMLRTALFGRAANYYYGKAGKT</sequence>
<feature type="domain" description="JmjC" evidence="1">
    <location>
        <begin position="100"/>
        <end position="263"/>
    </location>
</feature>
<dbReference type="SUPFAM" id="SSF51197">
    <property type="entry name" value="Clavaminate synthase-like"/>
    <property type="match status" value="1"/>
</dbReference>
<dbReference type="Gene3D" id="2.60.120.650">
    <property type="entry name" value="Cupin"/>
    <property type="match status" value="1"/>
</dbReference>
<dbReference type="EMBL" id="FQUP01000002">
    <property type="protein sequence ID" value="SHF50968.1"/>
    <property type="molecule type" value="Genomic_DNA"/>
</dbReference>
<organism evidence="2 3">
    <name type="scientific">Kaistia soli DSM 19436</name>
    <dbReference type="NCBI Taxonomy" id="1122133"/>
    <lineage>
        <taxon>Bacteria</taxon>
        <taxon>Pseudomonadati</taxon>
        <taxon>Pseudomonadota</taxon>
        <taxon>Alphaproteobacteria</taxon>
        <taxon>Hyphomicrobiales</taxon>
        <taxon>Kaistiaceae</taxon>
        <taxon>Kaistia</taxon>
    </lineage>
</organism>
<gene>
    <name evidence="2" type="ORF">SAMN02745157_2254</name>
</gene>
<dbReference type="InterPro" id="IPR041667">
    <property type="entry name" value="Cupin_8"/>
</dbReference>
<keyword evidence="3" id="KW-1185">Reference proteome</keyword>
<evidence type="ECO:0000313" key="2">
    <source>
        <dbReference type="EMBL" id="SHF50968.1"/>
    </source>
</evidence>
<dbReference type="PROSITE" id="PS51184">
    <property type="entry name" value="JMJC"/>
    <property type="match status" value="1"/>
</dbReference>
<dbReference type="STRING" id="1122133.SAMN02745157_2254"/>
<evidence type="ECO:0000313" key="3">
    <source>
        <dbReference type="Proteomes" id="UP000184485"/>
    </source>
</evidence>
<dbReference type="Proteomes" id="UP000184485">
    <property type="component" value="Unassembled WGS sequence"/>
</dbReference>
<dbReference type="AlphaFoldDB" id="A0A1M5C894"/>
<name>A0A1M5C894_9HYPH</name>
<accession>A0A1M5C894</accession>
<proteinExistence type="predicted"/>
<dbReference type="RefSeq" id="WP_073052971.1">
    <property type="nucleotide sequence ID" value="NZ_FQUP01000002.1"/>
</dbReference>
<dbReference type="InterPro" id="IPR003347">
    <property type="entry name" value="JmjC_dom"/>
</dbReference>
<protein>
    <submittedName>
        <fullName evidence="2">Cupin-like domain-containing protein</fullName>
    </submittedName>
</protein>